<keyword evidence="2" id="KW-0326">Glycosidase</keyword>
<dbReference type="SMART" id="SM00636">
    <property type="entry name" value="Glyco_18"/>
    <property type="match status" value="1"/>
</dbReference>
<dbReference type="SUPFAM" id="SSF51445">
    <property type="entry name" value="(Trans)glycosidases"/>
    <property type="match status" value="1"/>
</dbReference>
<dbReference type="InterPro" id="IPR017853">
    <property type="entry name" value="GH"/>
</dbReference>
<dbReference type="PROSITE" id="PS51910">
    <property type="entry name" value="GH18_2"/>
    <property type="match status" value="1"/>
</dbReference>
<sequence length="473" mass="52697">MQIHVVKNGDSLWRIAQNYGTDSSQIASVNDLEDPDVLVVGQSLVIPEPGIDYVVQPGDTLRTVADRFGVTVQQLAAANQIADPSRIYAGQMLQTPFITHNVQAGDTIWALAQQYGVSVATILSVNRLSAPGLIFPGQTLIIPIAIRRPVIDTFAYASLVGSSTGKSDVLRLGRHLSYLGPSMYHFTEDGELVELEDQPVRQAAAETNTAPILVVANQGEEGGFDSELAADLLQDSDTQTQFMTNLLDELREKDYAGVNFDFEYINSEDRENYNAFLRRAVIRLHPEGFLVSTAVAPKQSGGQQGQLYGGVDYQAHGSICDFVILMTYEWGWSGGPPRAIAPVDEVRGVLDYAVRLIPRDKIFMGISLYGRDWKIPWEEGTRADTLNPQVLLERAVDYGTAIQYDDTSQAPFYRYTDDDGQRHEVWFEDARSMQAKYDTVSAYGIRGAAYWTLNFSFPQNWAVLQDNFRVRQW</sequence>
<dbReference type="InterPro" id="IPR018392">
    <property type="entry name" value="LysM"/>
</dbReference>
<dbReference type="Gene3D" id="3.10.50.10">
    <property type="match status" value="1"/>
</dbReference>
<name>A0ABW2UW21_9BACI</name>
<dbReference type="Pfam" id="PF01476">
    <property type="entry name" value="LysM"/>
    <property type="match status" value="3"/>
</dbReference>
<dbReference type="Pfam" id="PF00704">
    <property type="entry name" value="Glyco_hydro_18"/>
    <property type="match status" value="1"/>
</dbReference>
<dbReference type="InterPro" id="IPR011583">
    <property type="entry name" value="Chitinase_II/V-like_cat"/>
</dbReference>
<gene>
    <name evidence="5" type="ORF">ACFQU8_05985</name>
</gene>
<evidence type="ECO:0000256" key="1">
    <source>
        <dbReference type="ARBA" id="ARBA00022801"/>
    </source>
</evidence>
<dbReference type="Gene3D" id="3.10.350.10">
    <property type="entry name" value="LysM domain"/>
    <property type="match status" value="3"/>
</dbReference>
<feature type="domain" description="LysM" evidence="3">
    <location>
        <begin position="51"/>
        <end position="95"/>
    </location>
</feature>
<feature type="domain" description="GH18" evidence="4">
    <location>
        <begin position="151"/>
        <end position="473"/>
    </location>
</feature>
<dbReference type="SMART" id="SM00257">
    <property type="entry name" value="LysM"/>
    <property type="match status" value="3"/>
</dbReference>
<dbReference type="SUPFAM" id="SSF54106">
    <property type="entry name" value="LysM domain"/>
    <property type="match status" value="3"/>
</dbReference>
<evidence type="ECO:0000259" key="4">
    <source>
        <dbReference type="PROSITE" id="PS51910"/>
    </source>
</evidence>
<evidence type="ECO:0000259" key="3">
    <source>
        <dbReference type="PROSITE" id="PS51782"/>
    </source>
</evidence>
<proteinExistence type="predicted"/>
<dbReference type="PANTHER" id="PTHR46066:SF2">
    <property type="entry name" value="CHITINASE DOMAIN-CONTAINING PROTEIN 1"/>
    <property type="match status" value="1"/>
</dbReference>
<evidence type="ECO:0000313" key="6">
    <source>
        <dbReference type="Proteomes" id="UP001596620"/>
    </source>
</evidence>
<dbReference type="CDD" id="cd02874">
    <property type="entry name" value="GH18_CFLE_spore_hydrolase"/>
    <property type="match status" value="1"/>
</dbReference>
<dbReference type="InterPro" id="IPR041704">
    <property type="entry name" value="CFLE_GH18"/>
</dbReference>
<protein>
    <submittedName>
        <fullName evidence="5">LysM peptidoglycan-binding domain-containing protein</fullName>
    </submittedName>
</protein>
<organism evidence="5 6">
    <name type="scientific">Lentibacillus kimchii</name>
    <dbReference type="NCBI Taxonomy" id="1542911"/>
    <lineage>
        <taxon>Bacteria</taxon>
        <taxon>Bacillati</taxon>
        <taxon>Bacillota</taxon>
        <taxon>Bacilli</taxon>
        <taxon>Bacillales</taxon>
        <taxon>Bacillaceae</taxon>
        <taxon>Lentibacillus</taxon>
    </lineage>
</organism>
<keyword evidence="6" id="KW-1185">Reference proteome</keyword>
<dbReference type="InterPro" id="IPR001223">
    <property type="entry name" value="Glyco_hydro18_cat"/>
</dbReference>
<accession>A0ABW2UW21</accession>
<feature type="domain" description="LysM" evidence="3">
    <location>
        <begin position="2"/>
        <end position="46"/>
    </location>
</feature>
<dbReference type="EMBL" id="JBHTGR010000010">
    <property type="protein sequence ID" value="MFC7746784.1"/>
    <property type="molecule type" value="Genomic_DNA"/>
</dbReference>
<reference evidence="6" key="1">
    <citation type="journal article" date="2019" name="Int. J. Syst. Evol. Microbiol.">
        <title>The Global Catalogue of Microorganisms (GCM) 10K type strain sequencing project: providing services to taxonomists for standard genome sequencing and annotation.</title>
        <authorList>
            <consortium name="The Broad Institute Genomics Platform"/>
            <consortium name="The Broad Institute Genome Sequencing Center for Infectious Disease"/>
            <person name="Wu L."/>
            <person name="Ma J."/>
        </authorList>
    </citation>
    <scope>NUCLEOTIDE SEQUENCE [LARGE SCALE GENOMIC DNA]</scope>
    <source>
        <strain evidence="6">JCM 30234</strain>
    </source>
</reference>
<evidence type="ECO:0000313" key="5">
    <source>
        <dbReference type="EMBL" id="MFC7746784.1"/>
    </source>
</evidence>
<dbReference type="PROSITE" id="PS51782">
    <property type="entry name" value="LYSM"/>
    <property type="match status" value="3"/>
</dbReference>
<dbReference type="InterPro" id="IPR036779">
    <property type="entry name" value="LysM_dom_sf"/>
</dbReference>
<evidence type="ECO:0000256" key="2">
    <source>
        <dbReference type="ARBA" id="ARBA00023295"/>
    </source>
</evidence>
<dbReference type="Proteomes" id="UP001596620">
    <property type="component" value="Unassembled WGS sequence"/>
</dbReference>
<dbReference type="InterPro" id="IPR029070">
    <property type="entry name" value="Chitinase_insertion_sf"/>
</dbReference>
<keyword evidence="1" id="KW-0378">Hydrolase</keyword>
<feature type="domain" description="LysM" evidence="3">
    <location>
        <begin position="98"/>
        <end position="142"/>
    </location>
</feature>
<dbReference type="PANTHER" id="PTHR46066">
    <property type="entry name" value="CHITINASE DOMAIN-CONTAINING PROTEIN 1 FAMILY MEMBER"/>
    <property type="match status" value="1"/>
</dbReference>
<comment type="caution">
    <text evidence="5">The sequence shown here is derived from an EMBL/GenBank/DDBJ whole genome shotgun (WGS) entry which is preliminary data.</text>
</comment>
<dbReference type="CDD" id="cd00118">
    <property type="entry name" value="LysM"/>
    <property type="match status" value="3"/>
</dbReference>
<dbReference type="RefSeq" id="WP_382358291.1">
    <property type="nucleotide sequence ID" value="NZ_JBHTGR010000010.1"/>
</dbReference>
<dbReference type="Gene3D" id="3.20.20.80">
    <property type="entry name" value="Glycosidases"/>
    <property type="match status" value="1"/>
</dbReference>